<dbReference type="AlphaFoldDB" id="A0A5C5XM86"/>
<dbReference type="RefSeq" id="WP_146505001.1">
    <property type="nucleotide sequence ID" value="NZ_SJPG01000001.1"/>
</dbReference>
<protein>
    <submittedName>
        <fullName evidence="2">Uncharacterized protein</fullName>
    </submittedName>
</protein>
<proteinExistence type="predicted"/>
<comment type="caution">
    <text evidence="2">The sequence shown here is derived from an EMBL/GenBank/DDBJ whole genome shotgun (WGS) entry which is preliminary data.</text>
</comment>
<dbReference type="EMBL" id="SJPG01000001">
    <property type="protein sequence ID" value="TWT63225.1"/>
    <property type="molecule type" value="Genomic_DNA"/>
</dbReference>
<dbReference type="InterPro" id="IPR013324">
    <property type="entry name" value="RNA_pol_sigma_r3/r4-like"/>
</dbReference>
<feature type="region of interest" description="Disordered" evidence="1">
    <location>
        <begin position="89"/>
        <end position="120"/>
    </location>
</feature>
<organism evidence="2 3">
    <name type="scientific">Rubinisphaera italica</name>
    <dbReference type="NCBI Taxonomy" id="2527969"/>
    <lineage>
        <taxon>Bacteria</taxon>
        <taxon>Pseudomonadati</taxon>
        <taxon>Planctomycetota</taxon>
        <taxon>Planctomycetia</taxon>
        <taxon>Planctomycetales</taxon>
        <taxon>Planctomycetaceae</taxon>
        <taxon>Rubinisphaera</taxon>
    </lineage>
</organism>
<dbReference type="OrthoDB" id="280374at2"/>
<evidence type="ECO:0000313" key="2">
    <source>
        <dbReference type="EMBL" id="TWT63225.1"/>
    </source>
</evidence>
<reference evidence="2 3" key="1">
    <citation type="submission" date="2019-02" db="EMBL/GenBank/DDBJ databases">
        <title>Deep-cultivation of Planctomycetes and their phenomic and genomic characterization uncovers novel biology.</title>
        <authorList>
            <person name="Wiegand S."/>
            <person name="Jogler M."/>
            <person name="Boedeker C."/>
            <person name="Pinto D."/>
            <person name="Vollmers J."/>
            <person name="Rivas-Marin E."/>
            <person name="Kohn T."/>
            <person name="Peeters S.H."/>
            <person name="Heuer A."/>
            <person name="Rast P."/>
            <person name="Oberbeckmann S."/>
            <person name="Bunk B."/>
            <person name="Jeske O."/>
            <person name="Meyerdierks A."/>
            <person name="Storesund J.E."/>
            <person name="Kallscheuer N."/>
            <person name="Luecker S."/>
            <person name="Lage O.M."/>
            <person name="Pohl T."/>
            <person name="Merkel B.J."/>
            <person name="Hornburger P."/>
            <person name="Mueller R.-W."/>
            <person name="Bruemmer F."/>
            <person name="Labrenz M."/>
            <person name="Spormann A.M."/>
            <person name="Op Den Camp H."/>
            <person name="Overmann J."/>
            <person name="Amann R."/>
            <person name="Jetten M.S.M."/>
            <person name="Mascher T."/>
            <person name="Medema M.H."/>
            <person name="Devos D.P."/>
            <person name="Kaster A.-K."/>
            <person name="Ovreas L."/>
            <person name="Rohde M."/>
            <person name="Galperin M.Y."/>
            <person name="Jogler C."/>
        </authorList>
    </citation>
    <scope>NUCLEOTIDE SEQUENCE [LARGE SCALE GENOMIC DNA]</scope>
    <source>
        <strain evidence="2 3">Pan54</strain>
    </source>
</reference>
<gene>
    <name evidence="2" type="ORF">Pan54_39780</name>
</gene>
<evidence type="ECO:0000313" key="3">
    <source>
        <dbReference type="Proteomes" id="UP000316095"/>
    </source>
</evidence>
<feature type="compositionally biased region" description="Polar residues" evidence="1">
    <location>
        <begin position="111"/>
        <end position="120"/>
    </location>
</feature>
<dbReference type="Proteomes" id="UP000316095">
    <property type="component" value="Unassembled WGS sequence"/>
</dbReference>
<sequence length="120" mass="13943">MSVISERGERVFLPRMGREDFWKMLHEHYAGDHPGRWKSLAILALRENAGWPLETIGAVFGHHRGHVSRILTKVKRELRETFEQSPEWLGMGDEEEWSEHGCSERGCSERGFSNPNRERG</sequence>
<dbReference type="SUPFAM" id="SSF88659">
    <property type="entry name" value="Sigma3 and sigma4 domains of RNA polymerase sigma factors"/>
    <property type="match status" value="1"/>
</dbReference>
<keyword evidence="3" id="KW-1185">Reference proteome</keyword>
<feature type="compositionally biased region" description="Basic and acidic residues" evidence="1">
    <location>
        <begin position="98"/>
        <end position="108"/>
    </location>
</feature>
<accession>A0A5C5XM86</accession>
<name>A0A5C5XM86_9PLAN</name>
<evidence type="ECO:0000256" key="1">
    <source>
        <dbReference type="SAM" id="MobiDB-lite"/>
    </source>
</evidence>